<evidence type="ECO:0000259" key="7">
    <source>
        <dbReference type="Pfam" id="PF14322"/>
    </source>
</evidence>
<dbReference type="Gene3D" id="1.25.40.390">
    <property type="match status" value="1"/>
</dbReference>
<dbReference type="PROSITE" id="PS51257">
    <property type="entry name" value="PROKAR_LIPOPROTEIN"/>
    <property type="match status" value="1"/>
</dbReference>
<keyword evidence="5" id="KW-0998">Cell outer membrane</keyword>
<comment type="similarity">
    <text evidence="2">Belongs to the SusD family.</text>
</comment>
<reference evidence="8 9" key="2">
    <citation type="submission" date="2007-11" db="EMBL/GenBank/DDBJ databases">
        <authorList>
            <person name="Fulton L."/>
            <person name="Clifton S."/>
            <person name="Fulton B."/>
            <person name="Xu J."/>
            <person name="Minx P."/>
            <person name="Pepin K.H."/>
            <person name="Johnson M."/>
            <person name="Thiruvilangam P."/>
            <person name="Bhonagiri V."/>
            <person name="Nash W.E."/>
            <person name="Mardis E.R."/>
            <person name="Wilson R.K."/>
        </authorList>
    </citation>
    <scope>NUCLEOTIDE SEQUENCE [LARGE SCALE GENOMIC DNA]</scope>
    <source>
        <strain evidence="8 9">ATCC 43183</strain>
    </source>
</reference>
<evidence type="ECO:0000256" key="2">
    <source>
        <dbReference type="ARBA" id="ARBA00006275"/>
    </source>
</evidence>
<evidence type="ECO:0000259" key="6">
    <source>
        <dbReference type="Pfam" id="PF07980"/>
    </source>
</evidence>
<dbReference type="GO" id="GO:0009279">
    <property type="term" value="C:cell outer membrane"/>
    <property type="evidence" value="ECO:0007669"/>
    <property type="project" value="UniProtKB-SubCell"/>
</dbReference>
<dbReference type="Proteomes" id="UP000004713">
    <property type="component" value="Unassembled WGS sequence"/>
</dbReference>
<dbReference type="AlphaFoldDB" id="B0NSX2"/>
<dbReference type="HOGENOM" id="CLU_015553_1_4_10"/>
<organism evidence="8 9">
    <name type="scientific">Bacteroides stercoris ATCC 43183</name>
    <dbReference type="NCBI Taxonomy" id="449673"/>
    <lineage>
        <taxon>Bacteria</taxon>
        <taxon>Pseudomonadati</taxon>
        <taxon>Bacteroidota</taxon>
        <taxon>Bacteroidia</taxon>
        <taxon>Bacteroidales</taxon>
        <taxon>Bacteroidaceae</taxon>
        <taxon>Bacteroides</taxon>
    </lineage>
</organism>
<comment type="subcellular location">
    <subcellularLocation>
        <location evidence="1">Cell outer membrane</location>
    </subcellularLocation>
</comment>
<keyword evidence="4" id="KW-0472">Membrane</keyword>
<name>B0NSX2_BACSE</name>
<evidence type="ECO:0000313" key="9">
    <source>
        <dbReference type="Proteomes" id="UP000004713"/>
    </source>
</evidence>
<protein>
    <submittedName>
        <fullName evidence="8">SusD family protein</fullName>
    </submittedName>
</protein>
<dbReference type="EMBL" id="ABFZ02000020">
    <property type="protein sequence ID" value="EDS14898.1"/>
    <property type="molecule type" value="Genomic_DNA"/>
</dbReference>
<dbReference type="InterPro" id="IPR033985">
    <property type="entry name" value="SusD-like_N"/>
</dbReference>
<evidence type="ECO:0000256" key="4">
    <source>
        <dbReference type="ARBA" id="ARBA00023136"/>
    </source>
</evidence>
<dbReference type="InterPro" id="IPR012944">
    <property type="entry name" value="SusD_RagB_dom"/>
</dbReference>
<dbReference type="Pfam" id="PF07980">
    <property type="entry name" value="SusD_RagB"/>
    <property type="match status" value="1"/>
</dbReference>
<comment type="caution">
    <text evidence="8">The sequence shown here is derived from an EMBL/GenBank/DDBJ whole genome shotgun (WGS) entry which is preliminary data.</text>
</comment>
<feature type="domain" description="SusD-like N-terminal" evidence="7">
    <location>
        <begin position="120"/>
        <end position="258"/>
    </location>
</feature>
<sequence length="507" mass="58036">MLNFKLLKIRLMKKIHITLFSVISLLFVTSCDDYLHKDPIGLLTPDNVNTNPTLTSVQYSVNSTYQMLASTLNLLGDWAWDDGTVTRNDFVVYDLASDDALKKWNPDGDQPWMDEIQNYSYIASNTAFNGFWSYQYEGVSRANLALSYLMDDKIIEAVGMDASLRKRLLGETYFLRAFYYFDLVTNFGDVPFLIAPIKDFEDAYKVSERTDKEIVWEQIMNDLEDAKGNLPLTKFSSESEPWRVSLGAVLAMQAKVALYRKDYLGVLSAIKELEDKGFYRLNSNYFDSFSQYHEFTDNEVIFAYDHKEKMTPAQGNGLCALLGWGFFAPSKSFIKEFEPNDPRLNLTVDVEKQLVYKILGDLSNKNQGYDDAPSNKVYIRYADVMLWKAEALIETGKVSDAIDIINEVRERARNTVGVDGETKAPAGTLPDRDRLGSKEQAWEWLIHERRVELGLESHRFRDLKRWGIAKEVLNANGQAFTDRNYLFPIPQKDIDKSGGKLIQNPGY</sequence>
<feature type="domain" description="RagB/SusD" evidence="6">
    <location>
        <begin position="364"/>
        <end position="481"/>
    </location>
</feature>
<evidence type="ECO:0000256" key="5">
    <source>
        <dbReference type="ARBA" id="ARBA00023237"/>
    </source>
</evidence>
<evidence type="ECO:0000313" key="8">
    <source>
        <dbReference type="EMBL" id="EDS14898.1"/>
    </source>
</evidence>
<evidence type="ECO:0000256" key="3">
    <source>
        <dbReference type="ARBA" id="ARBA00022729"/>
    </source>
</evidence>
<accession>B0NSX2</accession>
<dbReference type="eggNOG" id="COG0702">
    <property type="taxonomic scope" value="Bacteria"/>
</dbReference>
<evidence type="ECO:0000256" key="1">
    <source>
        <dbReference type="ARBA" id="ARBA00004442"/>
    </source>
</evidence>
<dbReference type="Pfam" id="PF14322">
    <property type="entry name" value="SusD-like_3"/>
    <property type="match status" value="1"/>
</dbReference>
<dbReference type="SUPFAM" id="SSF48452">
    <property type="entry name" value="TPR-like"/>
    <property type="match status" value="1"/>
</dbReference>
<keyword evidence="3" id="KW-0732">Signal</keyword>
<proteinExistence type="inferred from homology"/>
<reference evidence="8 9" key="1">
    <citation type="submission" date="2007-11" db="EMBL/GenBank/DDBJ databases">
        <title>Draft genome sequence of Bacteroides stercoris(ATCC 43183).</title>
        <authorList>
            <person name="Sudarsanam P."/>
            <person name="Ley R."/>
            <person name="Guruge J."/>
            <person name="Turnbaugh P.J."/>
            <person name="Mahowald M."/>
            <person name="Liep D."/>
            <person name="Gordon J."/>
        </authorList>
    </citation>
    <scope>NUCLEOTIDE SEQUENCE [LARGE SCALE GENOMIC DNA]</scope>
    <source>
        <strain evidence="8 9">ATCC 43183</strain>
    </source>
</reference>
<gene>
    <name evidence="8" type="ORF">BACSTE_02587</name>
</gene>
<dbReference type="InterPro" id="IPR011990">
    <property type="entry name" value="TPR-like_helical_dom_sf"/>
</dbReference>